<accession>A0A834M952</accession>
<sequence length="105" mass="12637">MLKQFYFVIFIFSIFTLINSIPYGVLLPYRACSQYNCPPKTVMCDSRSEQINNEPEVEIITCKDARGQILETRKETKKPSSMNYYFPHPFYFSRPIFNRPFRFYY</sequence>
<organism evidence="2 3">
    <name type="scientific">Rhynchophorus ferrugineus</name>
    <name type="common">Red palm weevil</name>
    <name type="synonym">Curculio ferrugineus</name>
    <dbReference type="NCBI Taxonomy" id="354439"/>
    <lineage>
        <taxon>Eukaryota</taxon>
        <taxon>Metazoa</taxon>
        <taxon>Ecdysozoa</taxon>
        <taxon>Arthropoda</taxon>
        <taxon>Hexapoda</taxon>
        <taxon>Insecta</taxon>
        <taxon>Pterygota</taxon>
        <taxon>Neoptera</taxon>
        <taxon>Endopterygota</taxon>
        <taxon>Coleoptera</taxon>
        <taxon>Polyphaga</taxon>
        <taxon>Cucujiformia</taxon>
        <taxon>Curculionidae</taxon>
        <taxon>Dryophthorinae</taxon>
        <taxon>Rhynchophorus</taxon>
    </lineage>
</organism>
<name>A0A834M952_RHYFE</name>
<proteinExistence type="predicted"/>
<dbReference type="EMBL" id="JAACXV010013661">
    <property type="protein sequence ID" value="KAF7272866.1"/>
    <property type="molecule type" value="Genomic_DNA"/>
</dbReference>
<gene>
    <name evidence="2" type="ORF">GWI33_014379</name>
</gene>
<keyword evidence="1" id="KW-0812">Transmembrane</keyword>
<protein>
    <submittedName>
        <fullName evidence="2">Uncharacterized protein</fullName>
    </submittedName>
</protein>
<evidence type="ECO:0000256" key="1">
    <source>
        <dbReference type="SAM" id="Phobius"/>
    </source>
</evidence>
<evidence type="ECO:0000313" key="3">
    <source>
        <dbReference type="Proteomes" id="UP000625711"/>
    </source>
</evidence>
<feature type="transmembrane region" description="Helical" evidence="1">
    <location>
        <begin position="6"/>
        <end position="26"/>
    </location>
</feature>
<reference evidence="2" key="1">
    <citation type="submission" date="2020-08" db="EMBL/GenBank/DDBJ databases">
        <title>Genome sequencing and assembly of the red palm weevil Rhynchophorus ferrugineus.</title>
        <authorList>
            <person name="Dias G.B."/>
            <person name="Bergman C.M."/>
            <person name="Manee M."/>
        </authorList>
    </citation>
    <scope>NUCLEOTIDE SEQUENCE</scope>
    <source>
        <strain evidence="2">AA-2017</strain>
        <tissue evidence="2">Whole larva</tissue>
    </source>
</reference>
<keyword evidence="1" id="KW-1133">Transmembrane helix</keyword>
<evidence type="ECO:0000313" key="2">
    <source>
        <dbReference type="EMBL" id="KAF7272866.1"/>
    </source>
</evidence>
<comment type="caution">
    <text evidence="2">The sequence shown here is derived from an EMBL/GenBank/DDBJ whole genome shotgun (WGS) entry which is preliminary data.</text>
</comment>
<dbReference type="Proteomes" id="UP000625711">
    <property type="component" value="Unassembled WGS sequence"/>
</dbReference>
<keyword evidence="3" id="KW-1185">Reference proteome</keyword>
<dbReference type="AlphaFoldDB" id="A0A834M952"/>
<keyword evidence="1" id="KW-0472">Membrane</keyword>